<keyword evidence="12" id="KW-1185">Reference proteome</keyword>
<name>A0ABP9P9V1_9ACTN</name>
<protein>
    <recommendedName>
        <fullName evidence="8 10">Adenylosuccinate synthetase</fullName>
        <shortName evidence="8">AMPSase</shortName>
        <shortName evidence="8">AdSS</shortName>
        <ecNumber evidence="8 10">6.3.4.4</ecNumber>
    </recommendedName>
    <alternativeName>
        <fullName evidence="8">IMP--aspartate ligase</fullName>
    </alternativeName>
</protein>
<comment type="function">
    <text evidence="8">Plays an important role in the de novo pathway of purine nucleotide biosynthesis. Catalyzes the first committed step in the biosynthesis of AMP from IMP.</text>
</comment>
<dbReference type="PROSITE" id="PS00513">
    <property type="entry name" value="ADENYLOSUCCIN_SYN_2"/>
    <property type="match status" value="1"/>
</dbReference>
<feature type="binding site" description="in other chain" evidence="8">
    <location>
        <begin position="13"/>
        <end position="16"/>
    </location>
    <ligand>
        <name>IMP</name>
        <dbReference type="ChEBI" id="CHEBI:58053"/>
        <note>ligand shared between dimeric partners</note>
    </ligand>
</feature>
<dbReference type="CDD" id="cd03108">
    <property type="entry name" value="AdSS"/>
    <property type="match status" value="1"/>
</dbReference>
<feature type="binding site" evidence="8">
    <location>
        <position position="311"/>
    </location>
    <ligand>
        <name>GTP</name>
        <dbReference type="ChEBI" id="CHEBI:37565"/>
    </ligand>
</feature>
<evidence type="ECO:0000256" key="1">
    <source>
        <dbReference type="ARBA" id="ARBA00011738"/>
    </source>
</evidence>
<evidence type="ECO:0000256" key="9">
    <source>
        <dbReference type="PROSITE-ProRule" id="PRU10134"/>
    </source>
</evidence>
<feature type="binding site" description="in other chain" evidence="8">
    <location>
        <position position="132"/>
    </location>
    <ligand>
        <name>IMP</name>
        <dbReference type="ChEBI" id="CHEBI:58053"/>
        <note>ligand shared between dimeric partners</note>
    </ligand>
</feature>
<feature type="binding site" description="in other chain" evidence="8">
    <location>
        <position position="242"/>
    </location>
    <ligand>
        <name>IMP</name>
        <dbReference type="ChEBI" id="CHEBI:58053"/>
        <note>ligand shared between dimeric partners</note>
    </ligand>
</feature>
<keyword evidence="7 8" id="KW-0342">GTP-binding</keyword>
<dbReference type="PROSITE" id="PS01266">
    <property type="entry name" value="ADENYLOSUCCIN_SYN_1"/>
    <property type="match status" value="1"/>
</dbReference>
<feature type="binding site" evidence="8">
    <location>
        <position position="13"/>
    </location>
    <ligand>
        <name>Mg(2+)</name>
        <dbReference type="ChEBI" id="CHEBI:18420"/>
    </ligand>
</feature>
<dbReference type="NCBIfam" id="NF002223">
    <property type="entry name" value="PRK01117.1"/>
    <property type="match status" value="1"/>
</dbReference>
<feature type="binding site" evidence="8">
    <location>
        <begin position="305"/>
        <end position="311"/>
    </location>
    <ligand>
        <name>substrate</name>
    </ligand>
</feature>
<feature type="binding site" evidence="8">
    <location>
        <begin position="337"/>
        <end position="339"/>
    </location>
    <ligand>
        <name>GTP</name>
        <dbReference type="ChEBI" id="CHEBI:37565"/>
    </ligand>
</feature>
<evidence type="ECO:0000256" key="5">
    <source>
        <dbReference type="ARBA" id="ARBA00022755"/>
    </source>
</evidence>
<comment type="catalytic activity">
    <reaction evidence="8 10">
        <text>IMP + L-aspartate + GTP = N(6)-(1,2-dicarboxyethyl)-AMP + GDP + phosphate + 2 H(+)</text>
        <dbReference type="Rhea" id="RHEA:15753"/>
        <dbReference type="ChEBI" id="CHEBI:15378"/>
        <dbReference type="ChEBI" id="CHEBI:29991"/>
        <dbReference type="ChEBI" id="CHEBI:37565"/>
        <dbReference type="ChEBI" id="CHEBI:43474"/>
        <dbReference type="ChEBI" id="CHEBI:57567"/>
        <dbReference type="ChEBI" id="CHEBI:58053"/>
        <dbReference type="ChEBI" id="CHEBI:58189"/>
        <dbReference type="EC" id="6.3.4.4"/>
    </reaction>
</comment>
<dbReference type="Gene3D" id="3.40.440.10">
    <property type="entry name" value="Adenylosuccinate Synthetase, subunit A, domain 1"/>
    <property type="match status" value="1"/>
</dbReference>
<feature type="active site" evidence="9">
    <location>
        <position position="143"/>
    </location>
</feature>
<proteinExistence type="inferred from homology"/>
<evidence type="ECO:0000256" key="8">
    <source>
        <dbReference type="HAMAP-Rule" id="MF_00011"/>
    </source>
</evidence>
<reference evidence="12" key="1">
    <citation type="journal article" date="2019" name="Int. J. Syst. Evol. Microbiol.">
        <title>The Global Catalogue of Microorganisms (GCM) 10K type strain sequencing project: providing services to taxonomists for standard genome sequencing and annotation.</title>
        <authorList>
            <consortium name="The Broad Institute Genomics Platform"/>
            <consortium name="The Broad Institute Genome Sequencing Center for Infectious Disease"/>
            <person name="Wu L."/>
            <person name="Ma J."/>
        </authorList>
    </citation>
    <scope>NUCLEOTIDE SEQUENCE [LARGE SCALE GENOMIC DNA]</scope>
    <source>
        <strain evidence="12">JCM 18459</strain>
    </source>
</reference>
<comment type="subcellular location">
    <subcellularLocation>
        <location evidence="8">Cytoplasm</location>
    </subcellularLocation>
</comment>
<dbReference type="NCBIfam" id="TIGR00184">
    <property type="entry name" value="purA"/>
    <property type="match status" value="1"/>
</dbReference>
<dbReference type="EMBL" id="BAABKG010000001">
    <property type="protein sequence ID" value="GAA5143038.1"/>
    <property type="molecule type" value="Genomic_DNA"/>
</dbReference>
<keyword evidence="8" id="KW-0963">Cytoplasm</keyword>
<dbReference type="SUPFAM" id="SSF52540">
    <property type="entry name" value="P-loop containing nucleoside triphosphate hydrolases"/>
    <property type="match status" value="1"/>
</dbReference>
<comment type="caution">
    <text evidence="11">The sequence shown here is derived from an EMBL/GenBank/DDBJ whole genome shotgun (WGS) entry which is preliminary data.</text>
</comment>
<dbReference type="InterPro" id="IPR042110">
    <property type="entry name" value="Adenylosuccinate_synth_dom2"/>
</dbReference>
<dbReference type="PANTHER" id="PTHR11846:SF0">
    <property type="entry name" value="ADENYLOSUCCINATE SYNTHETASE"/>
    <property type="match status" value="1"/>
</dbReference>
<gene>
    <name evidence="8" type="primary">purA</name>
    <name evidence="11" type="ORF">GCM10023340_07590</name>
</gene>
<feature type="binding site" description="in other chain" evidence="8">
    <location>
        <begin position="38"/>
        <end position="41"/>
    </location>
    <ligand>
        <name>IMP</name>
        <dbReference type="ChEBI" id="CHEBI:58053"/>
        <note>ligand shared between dimeric partners</note>
    </ligand>
</feature>
<comment type="similarity">
    <text evidence="8 10">Belongs to the adenylosuccinate synthetase family.</text>
</comment>
<evidence type="ECO:0000256" key="3">
    <source>
        <dbReference type="ARBA" id="ARBA00022723"/>
    </source>
</evidence>
<evidence type="ECO:0000313" key="12">
    <source>
        <dbReference type="Proteomes" id="UP001500221"/>
    </source>
</evidence>
<sequence length="434" mass="46793">MPAIAIIGAQWGDEGKGKATDLLGSRVDYVVKFNGGNNAGHTVVIDTDGRREKYALHLLPSGILSPNCTPVIGNGVVVDLGVLFEEIDGLEARGVDTSRLKVSANAHVIADYNRSLDKVTERFLGSRRIGTTGRGIGPTYADKMNRVGIRVQDLFDEKILTQKVEGVLDLKGQVLSKIYNRRAPTVEATVEELLGFAERISPMVCDTGLLLNQALDRDEVVLLEAGQATLLDVDHGTYPFVTSSSATAGGACTGSGIPPTRLDQVIGIVKAYTTRVGEGPFPTELHDGVDAAGEHLRKVGDEYGTTTGRPRRCGWFDAVIARYAARVNGVTDFVLTKLDVLTGLEQVPVCVAYDVDGVRHDEMPVNQSDFHHAKPIYEYLPGWWEDLGEARSFDDLPANARAYVEAVEQMSGARISVVGVGPSRAASVVRHELV</sequence>
<evidence type="ECO:0000256" key="10">
    <source>
        <dbReference type="RuleBase" id="RU000520"/>
    </source>
</evidence>
<accession>A0ABP9P9V1</accession>
<evidence type="ECO:0000256" key="7">
    <source>
        <dbReference type="ARBA" id="ARBA00023134"/>
    </source>
</evidence>
<evidence type="ECO:0000256" key="6">
    <source>
        <dbReference type="ARBA" id="ARBA00022842"/>
    </source>
</evidence>
<dbReference type="InterPro" id="IPR018220">
    <property type="entry name" value="Adenylosuccin_syn_GTP-bd"/>
</dbReference>
<feature type="binding site" evidence="8">
    <location>
        <position position="40"/>
    </location>
    <ligand>
        <name>Mg(2+)</name>
        <dbReference type="ChEBI" id="CHEBI:18420"/>
    </ligand>
</feature>
<dbReference type="Gene3D" id="3.90.170.10">
    <property type="entry name" value="Adenylosuccinate Synthetase, subunit A, domain 3"/>
    <property type="match status" value="1"/>
</dbReference>
<feature type="binding site" description="in other chain" evidence="8">
    <location>
        <position position="309"/>
    </location>
    <ligand>
        <name>IMP</name>
        <dbReference type="ChEBI" id="CHEBI:58053"/>
        <note>ligand shared between dimeric partners</note>
    </ligand>
</feature>
<dbReference type="Proteomes" id="UP001500221">
    <property type="component" value="Unassembled WGS sequence"/>
</dbReference>
<dbReference type="PANTHER" id="PTHR11846">
    <property type="entry name" value="ADENYLOSUCCINATE SYNTHETASE"/>
    <property type="match status" value="1"/>
</dbReference>
<comment type="cofactor">
    <cofactor evidence="8">
        <name>Mg(2+)</name>
        <dbReference type="ChEBI" id="CHEBI:18420"/>
    </cofactor>
    <text evidence="8">Binds 1 Mg(2+) ion per subunit.</text>
</comment>
<keyword evidence="5 8" id="KW-0658">Purine biosynthesis</keyword>
<keyword evidence="6 8" id="KW-0460">Magnesium</keyword>
<dbReference type="InterPro" id="IPR027417">
    <property type="entry name" value="P-loop_NTPase"/>
</dbReference>
<organism evidence="11 12">
    <name type="scientific">Nocardioides marinquilinus</name>
    <dbReference type="NCBI Taxonomy" id="1210400"/>
    <lineage>
        <taxon>Bacteria</taxon>
        <taxon>Bacillati</taxon>
        <taxon>Actinomycetota</taxon>
        <taxon>Actinomycetes</taxon>
        <taxon>Propionibacteriales</taxon>
        <taxon>Nocardioidaceae</taxon>
        <taxon>Nocardioides</taxon>
    </lineage>
</organism>
<dbReference type="InterPro" id="IPR033128">
    <property type="entry name" value="Adenylosuccin_syn_Lys_AS"/>
</dbReference>
<keyword evidence="2 8" id="KW-0436">Ligase</keyword>
<dbReference type="InterPro" id="IPR042111">
    <property type="entry name" value="Adenylosuccinate_synth_dom3"/>
</dbReference>
<dbReference type="HAMAP" id="MF_00011">
    <property type="entry name" value="Adenylosucc_synth"/>
    <property type="match status" value="1"/>
</dbReference>
<feature type="binding site" evidence="8">
    <location>
        <begin position="419"/>
        <end position="421"/>
    </location>
    <ligand>
        <name>GTP</name>
        <dbReference type="ChEBI" id="CHEBI:37565"/>
    </ligand>
</feature>
<comment type="pathway">
    <text evidence="8 10">Purine metabolism; AMP biosynthesis via de novo pathway; AMP from IMP: step 1/2.</text>
</comment>
<dbReference type="Pfam" id="PF00709">
    <property type="entry name" value="Adenylsucc_synt"/>
    <property type="match status" value="1"/>
</dbReference>
<comment type="subunit">
    <text evidence="1 8">Homodimer.</text>
</comment>
<keyword evidence="4 8" id="KW-0547">Nucleotide-binding</keyword>
<dbReference type="RefSeq" id="WP_345454675.1">
    <property type="nucleotide sequence ID" value="NZ_BAABKG010000001.1"/>
</dbReference>
<feature type="active site" description="Proton donor" evidence="8">
    <location>
        <position position="41"/>
    </location>
</feature>
<dbReference type="InterPro" id="IPR042109">
    <property type="entry name" value="Adenylosuccinate_synth_dom1"/>
</dbReference>
<feature type="binding site" evidence="8">
    <location>
        <begin position="40"/>
        <end position="42"/>
    </location>
    <ligand>
        <name>GTP</name>
        <dbReference type="ChEBI" id="CHEBI:37565"/>
    </ligand>
</feature>
<evidence type="ECO:0000256" key="4">
    <source>
        <dbReference type="ARBA" id="ARBA00022741"/>
    </source>
</evidence>
<dbReference type="InterPro" id="IPR001114">
    <property type="entry name" value="Adenylosuccinate_synthetase"/>
</dbReference>
<keyword evidence="3 8" id="KW-0479">Metal-binding</keyword>
<feature type="binding site" evidence="8">
    <location>
        <position position="146"/>
    </location>
    <ligand>
        <name>IMP</name>
        <dbReference type="ChEBI" id="CHEBI:58053"/>
        <note>ligand shared between dimeric partners</note>
    </ligand>
</feature>
<feature type="active site" description="Proton acceptor" evidence="8">
    <location>
        <position position="13"/>
    </location>
</feature>
<evidence type="ECO:0000313" key="11">
    <source>
        <dbReference type="EMBL" id="GAA5143038.1"/>
    </source>
</evidence>
<feature type="binding site" evidence="8">
    <location>
        <begin position="12"/>
        <end position="18"/>
    </location>
    <ligand>
        <name>GTP</name>
        <dbReference type="ChEBI" id="CHEBI:37565"/>
    </ligand>
</feature>
<dbReference type="Gene3D" id="1.10.300.10">
    <property type="entry name" value="Adenylosuccinate Synthetase, subunit A, domain 2"/>
    <property type="match status" value="1"/>
</dbReference>
<dbReference type="EC" id="6.3.4.4" evidence="8 10"/>
<dbReference type="SMART" id="SM00788">
    <property type="entry name" value="Adenylsucc_synt"/>
    <property type="match status" value="1"/>
</dbReference>
<evidence type="ECO:0000256" key="2">
    <source>
        <dbReference type="ARBA" id="ARBA00022598"/>
    </source>
</evidence>
<feature type="binding site" description="in other chain" evidence="8">
    <location>
        <position position="227"/>
    </location>
    <ligand>
        <name>IMP</name>
        <dbReference type="ChEBI" id="CHEBI:58053"/>
        <note>ligand shared between dimeric partners</note>
    </ligand>
</feature>